<proteinExistence type="predicted"/>
<sequence>MRTSWPLLVAVLRKERAFKELNAAEWDLLIRQARRSQLLGHLYYLVDAQALLPLLPNGAFRHLDSARVQTEKQQRDFLWEIGKLRQAFTGASCSLIVLKGGAYTLACLAPHRGRSFSDIDLLVPFEALVDVEKRLMIHGWLPENKDDYDQQYYRRWMHEIPPLRHVKRGSVVDLHHNILPRTAKACPDAQLLLEAAVELTGEHQGIKVLSPLDRFIHSATHLFYEGELDKGLRDLVDLAGLIAELDADERLQLVDRARQLGLQRPVYYALRYLTLILHAPELQGAMRRLEQSGCQPKLIVVMDWLFLRALMPDHASCDDSWTGLARWLLYVRSHWLKMPLYLLLPHLSRKAWMRLPGKDQH</sequence>
<dbReference type="RefSeq" id="WP_256600244.1">
    <property type="nucleotide sequence ID" value="NZ_JANIBJ010000001.1"/>
</dbReference>
<gene>
    <name evidence="1" type="ORF">NP590_00855</name>
</gene>
<name>A0ABT1TB13_9GAMM</name>
<dbReference type="InterPro" id="IPR039498">
    <property type="entry name" value="NTP_transf_5"/>
</dbReference>
<reference evidence="1 2" key="1">
    <citation type="submission" date="2022-07" db="EMBL/GenBank/DDBJ databases">
        <title>Methylomonas rivi sp. nov., Methylomonas rosea sp. nov., Methylomonas aureus sp. nov. and Methylomonas subterranea sp. nov., four novel methanotrophs isolated from a freshwater creek and the deep terrestrial subsurface.</title>
        <authorList>
            <person name="Abin C."/>
            <person name="Sankaranarayanan K."/>
            <person name="Garner C."/>
            <person name="Sindelar R."/>
            <person name="Kotary K."/>
            <person name="Garner R."/>
            <person name="Barclay S."/>
            <person name="Lawson P."/>
            <person name="Krumholz L."/>
        </authorList>
    </citation>
    <scope>NUCLEOTIDE SEQUENCE [LARGE SCALE GENOMIC DNA]</scope>
    <source>
        <strain evidence="1 2">SURF-2</strain>
    </source>
</reference>
<evidence type="ECO:0000313" key="1">
    <source>
        <dbReference type="EMBL" id="MCQ8102636.1"/>
    </source>
</evidence>
<comment type="caution">
    <text evidence="1">The sequence shown here is derived from an EMBL/GenBank/DDBJ whole genome shotgun (WGS) entry which is preliminary data.</text>
</comment>
<protein>
    <submittedName>
        <fullName evidence="1">Nucleotidyltransferase family protein</fullName>
    </submittedName>
</protein>
<evidence type="ECO:0000313" key="2">
    <source>
        <dbReference type="Proteomes" id="UP001524499"/>
    </source>
</evidence>
<dbReference type="EMBL" id="JANIBJ010000001">
    <property type="protein sequence ID" value="MCQ8102636.1"/>
    <property type="molecule type" value="Genomic_DNA"/>
</dbReference>
<keyword evidence="2" id="KW-1185">Reference proteome</keyword>
<dbReference type="Proteomes" id="UP001524499">
    <property type="component" value="Unassembled WGS sequence"/>
</dbReference>
<organism evidence="1 2">
    <name type="scientific">Methylomonas subterranea</name>
    <dbReference type="NCBI Taxonomy" id="2952225"/>
    <lineage>
        <taxon>Bacteria</taxon>
        <taxon>Pseudomonadati</taxon>
        <taxon>Pseudomonadota</taxon>
        <taxon>Gammaproteobacteria</taxon>
        <taxon>Methylococcales</taxon>
        <taxon>Methylococcaceae</taxon>
        <taxon>Methylomonas</taxon>
    </lineage>
</organism>
<accession>A0ABT1TB13</accession>
<dbReference type="Pfam" id="PF14907">
    <property type="entry name" value="NTP_transf_5"/>
    <property type="match status" value="1"/>
</dbReference>